<accession>A0A820IE37</accession>
<feature type="non-terminal residue" evidence="1">
    <location>
        <position position="24"/>
    </location>
</feature>
<reference evidence="1" key="1">
    <citation type="submission" date="2021-02" db="EMBL/GenBank/DDBJ databases">
        <authorList>
            <person name="Nowell W R."/>
        </authorList>
    </citation>
    <scope>NUCLEOTIDE SEQUENCE</scope>
</reference>
<protein>
    <submittedName>
        <fullName evidence="1">Uncharacterized protein</fullName>
    </submittedName>
</protein>
<comment type="caution">
    <text evidence="1">The sequence shown here is derived from an EMBL/GenBank/DDBJ whole genome shotgun (WGS) entry which is preliminary data.</text>
</comment>
<dbReference type="EMBL" id="CAJOAX010049114">
    <property type="protein sequence ID" value="CAF4307393.1"/>
    <property type="molecule type" value="Genomic_DNA"/>
</dbReference>
<dbReference type="AlphaFoldDB" id="A0A820IE37"/>
<dbReference type="Proteomes" id="UP000663823">
    <property type="component" value="Unassembled WGS sequence"/>
</dbReference>
<proteinExistence type="predicted"/>
<name>A0A820IE37_9BILA</name>
<organism evidence="1 2">
    <name type="scientific">Rotaria sordida</name>
    <dbReference type="NCBI Taxonomy" id="392033"/>
    <lineage>
        <taxon>Eukaryota</taxon>
        <taxon>Metazoa</taxon>
        <taxon>Spiralia</taxon>
        <taxon>Gnathifera</taxon>
        <taxon>Rotifera</taxon>
        <taxon>Eurotatoria</taxon>
        <taxon>Bdelloidea</taxon>
        <taxon>Philodinida</taxon>
        <taxon>Philodinidae</taxon>
        <taxon>Rotaria</taxon>
    </lineage>
</organism>
<sequence length="24" mass="2688">MLTVDIDVGVVERKNLSQSNELNN</sequence>
<evidence type="ECO:0000313" key="1">
    <source>
        <dbReference type="EMBL" id="CAF4307393.1"/>
    </source>
</evidence>
<evidence type="ECO:0000313" key="2">
    <source>
        <dbReference type="Proteomes" id="UP000663823"/>
    </source>
</evidence>
<gene>
    <name evidence="1" type="ORF">OTI717_LOCUS42240</name>
</gene>